<protein>
    <submittedName>
        <fullName evidence="1">Uncharacterized protein</fullName>
    </submittedName>
</protein>
<evidence type="ECO:0000313" key="2">
    <source>
        <dbReference type="Proteomes" id="UP000799118"/>
    </source>
</evidence>
<dbReference type="OrthoDB" id="3187773at2759"/>
<reference evidence="1" key="1">
    <citation type="journal article" date="2019" name="Environ. Microbiol.">
        <title>Fungal ecological strategies reflected in gene transcription - a case study of two litter decomposers.</title>
        <authorList>
            <person name="Barbi F."/>
            <person name="Kohler A."/>
            <person name="Barry K."/>
            <person name="Baskaran P."/>
            <person name="Daum C."/>
            <person name="Fauchery L."/>
            <person name="Ihrmark K."/>
            <person name="Kuo A."/>
            <person name="LaButti K."/>
            <person name="Lipzen A."/>
            <person name="Morin E."/>
            <person name="Grigoriev I.V."/>
            <person name="Henrissat B."/>
            <person name="Lindahl B."/>
            <person name="Martin F."/>
        </authorList>
    </citation>
    <scope>NUCLEOTIDE SEQUENCE</scope>
    <source>
        <strain evidence="1">JB14</strain>
    </source>
</reference>
<evidence type="ECO:0000313" key="1">
    <source>
        <dbReference type="EMBL" id="KAE9398193.1"/>
    </source>
</evidence>
<sequence>MWVVPPGYHDNAQQHRPHLAVIHLETVLQGIHLIPVYEHCPVPCQLKYYNSLDVSTAFHVNRLASYHSNETLL</sequence>
<accession>A0A6A4HJN1</accession>
<dbReference type="AlphaFoldDB" id="A0A6A4HJN1"/>
<keyword evidence="2" id="KW-1185">Reference proteome</keyword>
<name>A0A6A4HJN1_9AGAR</name>
<dbReference type="EMBL" id="ML769486">
    <property type="protein sequence ID" value="KAE9398193.1"/>
    <property type="molecule type" value="Genomic_DNA"/>
</dbReference>
<proteinExistence type="predicted"/>
<organism evidence="1 2">
    <name type="scientific">Gymnopus androsaceus JB14</name>
    <dbReference type="NCBI Taxonomy" id="1447944"/>
    <lineage>
        <taxon>Eukaryota</taxon>
        <taxon>Fungi</taxon>
        <taxon>Dikarya</taxon>
        <taxon>Basidiomycota</taxon>
        <taxon>Agaricomycotina</taxon>
        <taxon>Agaricomycetes</taxon>
        <taxon>Agaricomycetidae</taxon>
        <taxon>Agaricales</taxon>
        <taxon>Marasmiineae</taxon>
        <taxon>Omphalotaceae</taxon>
        <taxon>Gymnopus</taxon>
    </lineage>
</organism>
<dbReference type="Proteomes" id="UP000799118">
    <property type="component" value="Unassembled WGS sequence"/>
</dbReference>
<gene>
    <name evidence="1" type="ORF">BT96DRAFT_822335</name>
</gene>